<dbReference type="OrthoDB" id="3415124at2"/>
<evidence type="ECO:0000259" key="2">
    <source>
        <dbReference type="Pfam" id="PF13280"/>
    </source>
</evidence>
<dbReference type="Pfam" id="PF13625">
    <property type="entry name" value="Helicase_C_3"/>
    <property type="match status" value="1"/>
</dbReference>
<sequence>MSTDPGETPPLADWLAARSDEELGELLRLRPDLSVPPPATFDILAVRAEQRASVLRAVEDLDTPTLTVLELLLFEQGDTAAVPRKRLDALVNKQATKKAVDAALATLRSLALVRGTTDLRTVSAARDALPWRVGRFVTADRGLTEESVAAALEQIDDRRRELLTTLSRSSNLGRTRDAAPGTPSDRPVQQLLAAGLLGRVDHETVELPQQVSQVLRGEPVSDPTRLTPPPAEREIQNPRDVDAAAAGEALELLRLCENVLAALGSTPAPALKAGGLGVRELRRIAKTCDLDETQAAFLVELLAAAGLLASGAPDPSPPSDTDDHWAPTSAADAWLASPPAVRWAALAGAWLDLPRLPWSVGMRDANDKPIAALSDEARSVAAPRDRRVVLGVLADLDAGVTVARDDVVRIATWRRPRLAGRLTRHAVSRYLDEAGGLGILGRGAVSTPGRALLADTDRDAAAAAMADALPDPIDHVLVQADLTVVAPGPLTPELAHTMATVADIESAGAATMYRVDENTLRRALDSGMSAAQLHGFFGARSRTPVPQALTYLIDDVARRHGRLRVGIASSFVRCEDPALLAEVLASPAAEALALRALAPTVAVSQAPLGDVLEALRSGGFAPAGEDSSGTIVDLRPRGARVPVRRNRSAYRTPVVPTADQRGRLVAEMRAGTKAATARRTEGVRADGTRASGAATISLLQRAAIARAAVTIGYVDAAGVSSQRVVAPVSVGGGRLDAWDEDAGTMRQFTLHRITSVDLVDR</sequence>
<keyword evidence="4" id="KW-0067">ATP-binding</keyword>
<keyword evidence="4" id="KW-0347">Helicase</keyword>
<gene>
    <name evidence="4" type="ORF">SAMN05444374_111101</name>
</gene>
<feature type="domain" description="Helicase XPB/Ssl2 N-terminal" evidence="3">
    <location>
        <begin position="476"/>
        <end position="598"/>
    </location>
</feature>
<name>A0A1I0U0A9_9NOCA</name>
<proteinExistence type="predicted"/>
<dbReference type="RefSeq" id="WP_068365754.1">
    <property type="nucleotide sequence ID" value="NZ_FOJN01000011.1"/>
</dbReference>
<dbReference type="PROSITE" id="PS52050">
    <property type="entry name" value="WYL"/>
    <property type="match status" value="1"/>
</dbReference>
<organism evidence="4 5">
    <name type="scientific">Rhodococcoides kroppenstedtii</name>
    <dbReference type="NCBI Taxonomy" id="293050"/>
    <lineage>
        <taxon>Bacteria</taxon>
        <taxon>Bacillati</taxon>
        <taxon>Actinomycetota</taxon>
        <taxon>Actinomycetes</taxon>
        <taxon>Mycobacteriales</taxon>
        <taxon>Nocardiaceae</taxon>
        <taxon>Rhodococcoides</taxon>
    </lineage>
</organism>
<dbReference type="GO" id="GO:0004386">
    <property type="term" value="F:helicase activity"/>
    <property type="evidence" value="ECO:0007669"/>
    <property type="project" value="UniProtKB-KW"/>
</dbReference>
<accession>A0A1I0U0A9</accession>
<reference evidence="4 5" key="1">
    <citation type="submission" date="2016-10" db="EMBL/GenBank/DDBJ databases">
        <authorList>
            <person name="de Groot N.N."/>
        </authorList>
    </citation>
    <scope>NUCLEOTIDE SEQUENCE [LARGE SCALE GENOMIC DNA]</scope>
    <source>
        <strain evidence="4 5">DSM 44908</strain>
    </source>
</reference>
<keyword evidence="4" id="KW-0378">Hydrolase</keyword>
<evidence type="ECO:0000259" key="3">
    <source>
        <dbReference type="Pfam" id="PF13625"/>
    </source>
</evidence>
<protein>
    <submittedName>
        <fullName evidence="4">Helicase conserved C-terminal domain-containing protein</fullName>
    </submittedName>
</protein>
<dbReference type="Proteomes" id="UP000182054">
    <property type="component" value="Unassembled WGS sequence"/>
</dbReference>
<dbReference type="GeneID" id="85486674"/>
<evidence type="ECO:0000313" key="4">
    <source>
        <dbReference type="EMBL" id="SFA57277.1"/>
    </source>
</evidence>
<feature type="domain" description="WYL" evidence="2">
    <location>
        <begin position="695"/>
        <end position="757"/>
    </location>
</feature>
<dbReference type="InterPro" id="IPR026881">
    <property type="entry name" value="WYL_dom"/>
</dbReference>
<dbReference type="InterPro" id="IPR032830">
    <property type="entry name" value="XPB/Ssl2_N"/>
</dbReference>
<feature type="region of interest" description="Disordered" evidence="1">
    <location>
        <begin position="166"/>
        <end position="186"/>
    </location>
</feature>
<dbReference type="AlphaFoldDB" id="A0A1I0U0A9"/>
<dbReference type="EMBL" id="FOJN01000011">
    <property type="protein sequence ID" value="SFA57277.1"/>
    <property type="molecule type" value="Genomic_DNA"/>
</dbReference>
<dbReference type="Pfam" id="PF13280">
    <property type="entry name" value="WYL"/>
    <property type="match status" value="1"/>
</dbReference>
<keyword evidence="4" id="KW-0547">Nucleotide-binding</keyword>
<evidence type="ECO:0000313" key="5">
    <source>
        <dbReference type="Proteomes" id="UP000182054"/>
    </source>
</evidence>
<evidence type="ECO:0000256" key="1">
    <source>
        <dbReference type="SAM" id="MobiDB-lite"/>
    </source>
</evidence>